<accession>A0A378KEJ5</accession>
<organism evidence="1 3">
    <name type="scientific">Legionella busanensis</name>
    <dbReference type="NCBI Taxonomy" id="190655"/>
    <lineage>
        <taxon>Bacteria</taxon>
        <taxon>Pseudomonadati</taxon>
        <taxon>Pseudomonadota</taxon>
        <taxon>Gammaproteobacteria</taxon>
        <taxon>Legionellales</taxon>
        <taxon>Legionellaceae</taxon>
        <taxon>Legionella</taxon>
    </lineage>
</organism>
<dbReference type="GO" id="GO:0008800">
    <property type="term" value="F:beta-lactamase activity"/>
    <property type="evidence" value="ECO:0007669"/>
    <property type="project" value="UniProtKB-EC"/>
</dbReference>
<reference evidence="1 3" key="1">
    <citation type="submission" date="2018-06" db="EMBL/GenBank/DDBJ databases">
        <authorList>
            <consortium name="Pathogen Informatics"/>
            <person name="Doyle S."/>
        </authorList>
    </citation>
    <scope>NUCLEOTIDE SEQUENCE [LARGE SCALE GENOMIC DNA]</scope>
    <source>
        <strain evidence="1 3">NCTC13316</strain>
    </source>
</reference>
<dbReference type="EMBL" id="UGOD01000008">
    <property type="protein sequence ID" value="STX81672.1"/>
    <property type="molecule type" value="Genomic_DNA"/>
</dbReference>
<dbReference type="Pfam" id="PF08238">
    <property type="entry name" value="Sel1"/>
    <property type="match status" value="7"/>
</dbReference>
<evidence type="ECO:0000313" key="1">
    <source>
        <dbReference type="EMBL" id="STX81672.1"/>
    </source>
</evidence>
<keyword evidence="1" id="KW-0378">Hydrolase</keyword>
<dbReference type="InterPro" id="IPR052945">
    <property type="entry name" value="Mitotic_Regulator"/>
</dbReference>
<dbReference type="PANTHER" id="PTHR43628:SF1">
    <property type="entry name" value="CHITIN SYNTHASE REGULATORY FACTOR 2-RELATED"/>
    <property type="match status" value="1"/>
</dbReference>
<name>A0A378KEJ5_9GAMM</name>
<dbReference type="EMBL" id="UGOD01000008">
    <property type="protein sequence ID" value="STX81732.1"/>
    <property type="molecule type" value="Genomic_DNA"/>
</dbReference>
<keyword evidence="3" id="KW-1185">Reference proteome</keyword>
<dbReference type="InterPro" id="IPR011990">
    <property type="entry name" value="TPR-like_helical_dom_sf"/>
</dbReference>
<evidence type="ECO:0000313" key="2">
    <source>
        <dbReference type="EMBL" id="STX81732.1"/>
    </source>
</evidence>
<gene>
    <name evidence="1" type="primary">hcpC_4</name>
    <name evidence="2" type="synonym">hcpC_6</name>
    <name evidence="1" type="ORF">NCTC13316_03547</name>
    <name evidence="2" type="ORF">NCTC13316_03607</name>
</gene>
<dbReference type="Proteomes" id="UP000254794">
    <property type="component" value="Unassembled WGS sequence"/>
</dbReference>
<dbReference type="SUPFAM" id="SSF81901">
    <property type="entry name" value="HCP-like"/>
    <property type="match status" value="2"/>
</dbReference>
<protein>
    <submittedName>
        <fullName evidence="1">TPR repeat protein</fullName>
        <ecNumber evidence="1">3.5.2.6</ecNumber>
    </submittedName>
</protein>
<sequence length="527" mass="59228">MPITNSTEITLKDLKKYSNTDLVTVIGQQVLAGNYTNLFLLTTTLVSISSASPNVKDTSLSQSIRALSRQCQKQLDWNCSHALFLEGVFCYLGIERPKDDKQAIYYHEKAITQGNSFSMIERAAMHQWGEGGDINISEAMRLYDKAISLGNVVAMNSQAQIYLSNKDFPKAIKLYEDAILLGYTPAMIERAMMHQYGYEEGGEISFSKAIELYEQAIQLGDSNAMRKRALMYYEGQGGDVNYSEAIRLFEEAIELGDADAMNDRAWMYCQGHGGDINYSEAMKLYKQASQLKHIDATGNCAHMHECGLGTNLNLSKAIKWYERAYRYNNGKDNNINNNLKEKIESILSDEGQLAEDLLNTLWKELIAGESFTQETLSYLSKYCSKTLLERLKTSPEGTSLFFLKQLKLNSLHPVTSILSSHDAKLNHFVGRAIYNISTFFGVPVDTDFKELMRHARNISDSRIAFFQKAIAADEPSVSLNDLSPELKTHIFSFLQPGLVSDLRQGCFFTATPKEPTEENVTSNLKIS</sequence>
<dbReference type="RefSeq" id="WP_115333027.1">
    <property type="nucleotide sequence ID" value="NZ_CAAAHP010000014.1"/>
</dbReference>
<dbReference type="Gene3D" id="1.25.40.10">
    <property type="entry name" value="Tetratricopeptide repeat domain"/>
    <property type="match status" value="1"/>
</dbReference>
<dbReference type="AlphaFoldDB" id="A0A378KEJ5"/>
<evidence type="ECO:0000313" key="3">
    <source>
        <dbReference type="Proteomes" id="UP000254794"/>
    </source>
</evidence>
<dbReference type="PANTHER" id="PTHR43628">
    <property type="entry name" value="ACTIVATOR OF C KINASE PROTEIN 1-RELATED"/>
    <property type="match status" value="1"/>
</dbReference>
<dbReference type="InterPro" id="IPR006597">
    <property type="entry name" value="Sel1-like"/>
</dbReference>
<dbReference type="EC" id="3.5.2.6" evidence="1"/>
<dbReference type="SMART" id="SM00671">
    <property type="entry name" value="SEL1"/>
    <property type="match status" value="7"/>
</dbReference>
<proteinExistence type="predicted"/>
<dbReference type="OrthoDB" id="5654327at2"/>